<dbReference type="AlphaFoldDB" id="A0A5C4T7W5"/>
<dbReference type="EMBL" id="VDCQ01000021">
    <property type="protein sequence ID" value="TNJ65174.1"/>
    <property type="molecule type" value="Genomic_DNA"/>
</dbReference>
<sequence>MPESTPKLGLKKPLANETVSRAAHNENLDLIDAHAASQSAFDAHKGASTLDHPDGSVTDAKIGNRAVDDTVIAANGADTPTRLWSKLANMVKRITGKANWFTAPAVSLEDANTHINSTAGVHGATSAATGNTIVQRDASGRFKAAAPSAADDVARKAEIDSVVSDGVKKSILLDHGTDLNTIVTSGFYRMTESPVNAPTGVAHGNMIVSRGSDTIVQLAFSYSDYKFYMRQGNPPEVGGTGIFLPWIEMIHSGGGQTIKGSLDSWGVLSYGLPGAARGALSYAQNIITLEASSADTDVKIMSTGTGRVLTNNNILDDGTGVARFGETTGGTHNGNIILGPDDRYTVVQFCSGATLKAEIMGDAATGDMYLDATRFIFRNAPNSGANVLVIANNGAITTANNMLDDGAGNASVHNMDITAPTNENTGWAKGMRFMDRNRSTTYGSIGMYGISTGGPTALNNIYIGFGAEPYNGGAAGIIIEPTGKVVTKNNILDDGGGGSMSIAGPVIVAIGGHDLNIVPYSGKAVGFTNNAVDTWLLRVNDTTGGAYTKNNILDDGAGLATFKAAVVDGAFHVRNPGNTAQKITMGYNNDRGEIQAVHDGVNYKDMVLNFFGGSVLTRNNLLDDSNGNALFGNATNGYVRIASNADAMYIQGMNATQDGSKKLRLTGMFGNPGAIETYHNVLDDGAGVMSIAGASLFTTNPGTFYIRPAAGSSIGFTNNAATQWLLRMDEDTHKVYTKHNILDDGNGHATFVDMVVTGDAAFASKPKVSMLNDAWFWSQAQTGGMNIGVGTNTTGFNVSQLDSDGAWVTTILQDDGTSLVHRGAAVVTSAGGQTINGMTTVESITSTSKMYPAMTTGSIASNSGSTGGLEVRSVDNTGASFMTFHRQGSHAVHFGVDTDNQLKIGGWSMGANAYSIWHSGNQGNSDSLLTSSKSVVGAINELFTSASNGKSAVAVAITGMGQSASGSDTYAQLASKIAAISTNANATVGQVLAGRTFYSSGLKTGTMPDRGATNLTPSGTGTVAIPAGYHNGSGVVAQVSVPAANVLTGTNIAGVAGTMPNQGAIVITPGASAKSIPAGYHNGSGTVAGSANLIPSNIRFGVQVYDVIGSLIEGKRWASGNINTGIDGFYDVGGLNFTPSIILAATDPSFSTKEIIAYFAGYNQTFVPVGGYAINSSITNITSSGFRINNAPNGYLMNWFAVE</sequence>
<dbReference type="OrthoDB" id="1624444at2"/>
<evidence type="ECO:0000313" key="2">
    <source>
        <dbReference type="Proteomes" id="UP000307943"/>
    </source>
</evidence>
<dbReference type="RefSeq" id="WP_139603298.1">
    <property type="nucleotide sequence ID" value="NZ_VDCQ01000021.1"/>
</dbReference>
<dbReference type="Proteomes" id="UP000307943">
    <property type="component" value="Unassembled WGS sequence"/>
</dbReference>
<reference evidence="1 2" key="1">
    <citation type="submission" date="2019-05" db="EMBL/GenBank/DDBJ databases">
        <title>We sequenced the genome of Paenibacillus hemerocallicola KCTC 33185 for further insight into its adaptation and study the phylogeny of Paenibacillus.</title>
        <authorList>
            <person name="Narsing Rao M.P."/>
        </authorList>
    </citation>
    <scope>NUCLEOTIDE SEQUENCE [LARGE SCALE GENOMIC DNA]</scope>
    <source>
        <strain evidence="1 2">KCTC 33185</strain>
    </source>
</reference>
<evidence type="ECO:0000313" key="1">
    <source>
        <dbReference type="EMBL" id="TNJ65174.1"/>
    </source>
</evidence>
<comment type="caution">
    <text evidence="1">The sequence shown here is derived from an EMBL/GenBank/DDBJ whole genome shotgun (WGS) entry which is preliminary data.</text>
</comment>
<organism evidence="1 2">
    <name type="scientific">Paenibacillus hemerocallicola</name>
    <dbReference type="NCBI Taxonomy" id="1172614"/>
    <lineage>
        <taxon>Bacteria</taxon>
        <taxon>Bacillati</taxon>
        <taxon>Bacillota</taxon>
        <taxon>Bacilli</taxon>
        <taxon>Bacillales</taxon>
        <taxon>Paenibacillaceae</taxon>
        <taxon>Paenibacillus</taxon>
    </lineage>
</organism>
<keyword evidence="2" id="KW-1185">Reference proteome</keyword>
<name>A0A5C4T7W5_9BACL</name>
<accession>A0A5C4T7W5</accession>
<dbReference type="CDD" id="cd19958">
    <property type="entry name" value="pyocin_knob"/>
    <property type="match status" value="1"/>
</dbReference>
<gene>
    <name evidence="1" type="ORF">FE784_16385</name>
</gene>
<proteinExistence type="predicted"/>
<protein>
    <submittedName>
        <fullName evidence="1">Uncharacterized protein</fullName>
    </submittedName>
</protein>